<dbReference type="PANTHER" id="PTHR38439:SF3">
    <property type="entry name" value="COPPER-RESISTANT CUPROPROTEIN COPI"/>
    <property type="match status" value="1"/>
</dbReference>
<keyword evidence="3" id="KW-0812">Transmembrane</keyword>
<organism evidence="5 6">
    <name type="scientific">Parageobacillus caldoxylosilyticus NBRC 107762</name>
    <dbReference type="NCBI Taxonomy" id="1220594"/>
    <lineage>
        <taxon>Bacteria</taxon>
        <taxon>Bacillati</taxon>
        <taxon>Bacillota</taxon>
        <taxon>Bacilli</taxon>
        <taxon>Bacillales</taxon>
        <taxon>Anoxybacillaceae</taxon>
        <taxon>Saccharococcus</taxon>
    </lineage>
</organism>
<evidence type="ECO:0000256" key="3">
    <source>
        <dbReference type="SAM" id="Phobius"/>
    </source>
</evidence>
<dbReference type="GO" id="GO:0009055">
    <property type="term" value="F:electron transfer activity"/>
    <property type="evidence" value="ECO:0007669"/>
    <property type="project" value="InterPro"/>
</dbReference>
<comment type="caution">
    <text evidence="5">The sequence shown here is derived from an EMBL/GenBank/DDBJ whole genome shotgun (WGS) entry which is preliminary data.</text>
</comment>
<keyword evidence="6" id="KW-1185">Reference proteome</keyword>
<dbReference type="InterPro" id="IPR008972">
    <property type="entry name" value="Cupredoxin"/>
</dbReference>
<feature type="domain" description="Blue (type 1) copper" evidence="4">
    <location>
        <begin position="210"/>
        <end position="313"/>
    </location>
</feature>
<feature type="transmembrane region" description="Helical" evidence="3">
    <location>
        <begin position="35"/>
        <end position="54"/>
    </location>
</feature>
<dbReference type="Proteomes" id="UP000023561">
    <property type="component" value="Unassembled WGS sequence"/>
</dbReference>
<gene>
    <name evidence="5" type="ORF">GCA01S_094_00130</name>
</gene>
<dbReference type="Gene3D" id="2.60.40.420">
    <property type="entry name" value="Cupredoxins - blue copper proteins"/>
    <property type="match status" value="1"/>
</dbReference>
<evidence type="ECO:0000259" key="4">
    <source>
        <dbReference type="Pfam" id="PF00127"/>
    </source>
</evidence>
<sequence length="314" mass="34671">MSILLTGIIVTILSLIVIVFVFIKRKKITCMVGMMVAMALGMLVGLTDGLLAGILYSGNLFFSTVLGMGFGFLAGFLTGLPISVMAIIDGVLSGIMGGMMGAMLGEMISPQHQNSMIRVMLVIFVGMIGIVLYMLQQETGFNRLSFINKIFHNPLLLSIVFLLFFYTYNHLNNTLDQGHNVSIKNSHMSHSMTNNKLSGSPLNFSTKTKKVVIEATEFAYFPKDFKLTVGQPVTLILKNSGEVEHDIEFENMKVSLLQQSHHGNHSKNQTVHIHSLPGKTAEIRFIPVESGVFRFYCTVPRHKESGMVGFVEVS</sequence>
<proteinExistence type="predicted"/>
<keyword evidence="3" id="KW-1133">Transmembrane helix</keyword>
<feature type="transmembrane region" description="Helical" evidence="3">
    <location>
        <begin position="6"/>
        <end position="23"/>
    </location>
</feature>
<keyword evidence="3" id="KW-0472">Membrane</keyword>
<feature type="transmembrane region" description="Helical" evidence="3">
    <location>
        <begin position="116"/>
        <end position="135"/>
    </location>
</feature>
<evidence type="ECO:0000256" key="1">
    <source>
        <dbReference type="ARBA" id="ARBA00022723"/>
    </source>
</evidence>
<dbReference type="InterPro" id="IPR000923">
    <property type="entry name" value="BlueCu_1"/>
</dbReference>
<reference evidence="5 6" key="1">
    <citation type="submission" date="2014-04" db="EMBL/GenBank/DDBJ databases">
        <title>Whole genome shotgun sequence of Geobacillus caldoxylosilyticus NBRC 107762.</title>
        <authorList>
            <person name="Hosoyama A."/>
            <person name="Hosoyama Y."/>
            <person name="Katano-Makiyama Y."/>
            <person name="Tsuchikane K."/>
            <person name="Ohji S."/>
            <person name="Ichikawa N."/>
            <person name="Yamazoe A."/>
            <person name="Fujita N."/>
        </authorList>
    </citation>
    <scope>NUCLEOTIDE SEQUENCE [LARGE SCALE GENOMIC DNA]</scope>
    <source>
        <strain evidence="5 6">NBRC 107762</strain>
    </source>
</reference>
<name>A0A023DKF6_9BACL</name>
<accession>A0A023DKF6</accession>
<protein>
    <recommendedName>
        <fullName evidence="4">Blue (type 1) copper domain-containing protein</fullName>
    </recommendedName>
</protein>
<feature type="transmembrane region" description="Helical" evidence="3">
    <location>
        <begin position="84"/>
        <end position="104"/>
    </location>
</feature>
<dbReference type="GO" id="GO:0005507">
    <property type="term" value="F:copper ion binding"/>
    <property type="evidence" value="ECO:0007669"/>
    <property type="project" value="InterPro"/>
</dbReference>
<dbReference type="RefSeq" id="WP_042412237.1">
    <property type="nucleotide sequence ID" value="NZ_BAWO01000094.1"/>
</dbReference>
<keyword evidence="1" id="KW-0479">Metal-binding</keyword>
<evidence type="ECO:0000256" key="2">
    <source>
        <dbReference type="ARBA" id="ARBA00023008"/>
    </source>
</evidence>
<dbReference type="AlphaFoldDB" id="A0A023DKF6"/>
<dbReference type="PANTHER" id="PTHR38439">
    <property type="entry name" value="AURACYANIN-B"/>
    <property type="match status" value="1"/>
</dbReference>
<dbReference type="OrthoDB" id="9816061at2"/>
<dbReference type="InterPro" id="IPR050845">
    <property type="entry name" value="Cu-binding_ET"/>
</dbReference>
<dbReference type="Pfam" id="PF00127">
    <property type="entry name" value="Copper-bind"/>
    <property type="match status" value="1"/>
</dbReference>
<evidence type="ECO:0000313" key="6">
    <source>
        <dbReference type="Proteomes" id="UP000023561"/>
    </source>
</evidence>
<keyword evidence="2" id="KW-0186">Copper</keyword>
<dbReference type="EMBL" id="BAWO01000094">
    <property type="protein sequence ID" value="GAJ41750.1"/>
    <property type="molecule type" value="Genomic_DNA"/>
</dbReference>
<evidence type="ECO:0000313" key="5">
    <source>
        <dbReference type="EMBL" id="GAJ41750.1"/>
    </source>
</evidence>
<feature type="transmembrane region" description="Helical" evidence="3">
    <location>
        <begin position="147"/>
        <end position="168"/>
    </location>
</feature>
<dbReference type="SUPFAM" id="SSF49503">
    <property type="entry name" value="Cupredoxins"/>
    <property type="match status" value="1"/>
</dbReference>